<reference evidence="1 2" key="1">
    <citation type="journal article" date="2013" name="ISME J.">
        <title>Comparative genomics of pathogenic lineages of Vibrio nigripulchritudo identifies virulence-associated traits.</title>
        <authorList>
            <person name="Goudenege D."/>
            <person name="Labreuche Y."/>
            <person name="Krin E."/>
            <person name="Ansquer D."/>
            <person name="Mangenot S."/>
            <person name="Calteau A."/>
            <person name="Medigue C."/>
            <person name="Mazel D."/>
            <person name="Polz M.F."/>
            <person name="Le Roux F."/>
        </authorList>
    </citation>
    <scope>NUCLEOTIDE SEQUENCE [LARGE SCALE GENOMIC DNA]</scope>
    <source>
        <strain evidence="2">SnF1</strain>
    </source>
</reference>
<proteinExistence type="predicted"/>
<dbReference type="eggNOG" id="ENOG5033ANX">
    <property type="taxonomic scope" value="Bacteria"/>
</dbReference>
<dbReference type="PATRIC" id="fig|1260221.3.peg.1130"/>
<dbReference type="KEGG" id="vni:VIBNI_A1170"/>
<dbReference type="Proteomes" id="UP000016895">
    <property type="component" value="Chromosome 1"/>
</dbReference>
<organism evidence="1 2">
    <name type="scientific">Vibrio nigripulchritudo</name>
    <dbReference type="NCBI Taxonomy" id="28173"/>
    <lineage>
        <taxon>Bacteria</taxon>
        <taxon>Pseudomonadati</taxon>
        <taxon>Pseudomonadota</taxon>
        <taxon>Gammaproteobacteria</taxon>
        <taxon>Vibrionales</taxon>
        <taxon>Vibrionaceae</taxon>
        <taxon>Vibrio</taxon>
    </lineage>
</organism>
<name>U4JWN9_9VIBR</name>
<evidence type="ECO:0000313" key="2">
    <source>
        <dbReference type="Proteomes" id="UP000016895"/>
    </source>
</evidence>
<accession>U4JWN9</accession>
<evidence type="ECO:0000313" key="1">
    <source>
        <dbReference type="EMBL" id="CCO57315.1"/>
    </source>
</evidence>
<dbReference type="EMBL" id="FO203526">
    <property type="protein sequence ID" value="CCO57315.1"/>
    <property type="molecule type" value="Genomic_DNA"/>
</dbReference>
<dbReference type="RefSeq" id="WP_022550286.1">
    <property type="nucleotide sequence ID" value="NC_022528.1"/>
</dbReference>
<protein>
    <submittedName>
        <fullName evidence="1">Uncharacterized protein</fullName>
    </submittedName>
</protein>
<keyword evidence="2" id="KW-1185">Reference proteome</keyword>
<dbReference type="AlphaFoldDB" id="U4JWN9"/>
<sequence>MSKSAIPSTYHEWRHCITVDCGIPLTTEYVEQRIDALQSDRDEHTKQFVKLYGDQYRQQVVNWFKEAQAELANG</sequence>
<dbReference type="OrthoDB" id="285538at2"/>
<gene>
    <name evidence="1" type="ORF">VIBNI_A1170</name>
</gene>